<evidence type="ECO:0000313" key="2">
    <source>
        <dbReference type="Proteomes" id="UP000233556"/>
    </source>
</evidence>
<evidence type="ECO:0000313" key="1">
    <source>
        <dbReference type="EMBL" id="PKU46870.1"/>
    </source>
</evidence>
<proteinExistence type="predicted"/>
<reference evidence="2" key="1">
    <citation type="submission" date="2017-11" db="EMBL/GenBank/DDBJ databases">
        <authorList>
            <person name="Lima N.C."/>
            <person name="Parody-Merino A.M."/>
            <person name="Battley P.F."/>
            <person name="Fidler A.E."/>
            <person name="Prosdocimi F."/>
        </authorList>
    </citation>
    <scope>NUCLEOTIDE SEQUENCE [LARGE SCALE GENOMIC DNA]</scope>
</reference>
<dbReference type="EMBL" id="KZ505696">
    <property type="protein sequence ID" value="PKU46870.1"/>
    <property type="molecule type" value="Genomic_DNA"/>
</dbReference>
<accession>A0A2I0ULE8</accession>
<dbReference type="AlphaFoldDB" id="A0A2I0ULE8"/>
<keyword evidence="2" id="KW-1185">Reference proteome</keyword>
<dbReference type="OrthoDB" id="276744at2759"/>
<name>A0A2I0ULE8_LIMLA</name>
<reference evidence="2" key="2">
    <citation type="submission" date="2017-12" db="EMBL/GenBank/DDBJ databases">
        <title>Genome sequence of the Bar-tailed Godwit (Limosa lapponica baueri).</title>
        <authorList>
            <person name="Lima N.C.B."/>
            <person name="Parody-Merino A.M."/>
            <person name="Battley P.F."/>
            <person name="Fidler A.E."/>
            <person name="Prosdocimi F."/>
        </authorList>
    </citation>
    <scope>NUCLEOTIDE SEQUENCE [LARGE SCALE GENOMIC DNA]</scope>
</reference>
<gene>
    <name evidence="1" type="ORF">llap_2843</name>
</gene>
<sequence length="158" mass="18517">MCTCSPESHRTLGYKKSSVASRSRREILPLYSAPKRLHLEYCIQLWSPQHKKDMDLLECVQRRAKKMIRGLEHFSYEDKLRQSELFSLEKQRLQGDLIAAFRPEEALLLPASSQIVQISPWSFTEDKHLEEECKKLTHFVEFTIRTSNQDLSVIIIPE</sequence>
<protein>
    <submittedName>
        <fullName evidence="1">Uncharacterized protein</fullName>
    </submittedName>
</protein>
<dbReference type="Proteomes" id="UP000233556">
    <property type="component" value="Unassembled WGS sequence"/>
</dbReference>
<organism evidence="1 2">
    <name type="scientific">Limosa lapponica baueri</name>
    <dbReference type="NCBI Taxonomy" id="1758121"/>
    <lineage>
        <taxon>Eukaryota</taxon>
        <taxon>Metazoa</taxon>
        <taxon>Chordata</taxon>
        <taxon>Craniata</taxon>
        <taxon>Vertebrata</taxon>
        <taxon>Euteleostomi</taxon>
        <taxon>Archelosauria</taxon>
        <taxon>Archosauria</taxon>
        <taxon>Dinosauria</taxon>
        <taxon>Saurischia</taxon>
        <taxon>Theropoda</taxon>
        <taxon>Coelurosauria</taxon>
        <taxon>Aves</taxon>
        <taxon>Neognathae</taxon>
        <taxon>Neoaves</taxon>
        <taxon>Charadriiformes</taxon>
        <taxon>Scolopacidae</taxon>
        <taxon>Limosa</taxon>
    </lineage>
</organism>